<dbReference type="InterPro" id="IPR016162">
    <property type="entry name" value="Ald_DH_N"/>
</dbReference>
<gene>
    <name evidence="7" type="ORF">GRI62_00705</name>
</gene>
<dbReference type="FunFam" id="3.40.309.10:FF:000012">
    <property type="entry name" value="Betaine aldehyde dehydrogenase"/>
    <property type="match status" value="1"/>
</dbReference>
<dbReference type="SUPFAM" id="SSF53720">
    <property type="entry name" value="ALDH-like"/>
    <property type="match status" value="1"/>
</dbReference>
<dbReference type="InterPro" id="IPR016161">
    <property type="entry name" value="Ald_DH/histidinol_DH"/>
</dbReference>
<proteinExistence type="inferred from homology"/>
<name>A0A844ZW59_9SPHN</name>
<organism evidence="7 8">
    <name type="scientific">Aurantiacibacter arachoides</name>
    <dbReference type="NCBI Taxonomy" id="1850444"/>
    <lineage>
        <taxon>Bacteria</taxon>
        <taxon>Pseudomonadati</taxon>
        <taxon>Pseudomonadota</taxon>
        <taxon>Alphaproteobacteria</taxon>
        <taxon>Sphingomonadales</taxon>
        <taxon>Erythrobacteraceae</taxon>
        <taxon>Aurantiacibacter</taxon>
    </lineage>
</organism>
<dbReference type="Proteomes" id="UP000460626">
    <property type="component" value="Unassembled WGS sequence"/>
</dbReference>
<dbReference type="PROSITE" id="PS00687">
    <property type="entry name" value="ALDEHYDE_DEHYDR_GLU"/>
    <property type="match status" value="1"/>
</dbReference>
<evidence type="ECO:0000256" key="5">
    <source>
        <dbReference type="RuleBase" id="RU003345"/>
    </source>
</evidence>
<reference evidence="7 8" key="1">
    <citation type="submission" date="2019-12" db="EMBL/GenBank/DDBJ databases">
        <title>Genomic-based taxomic classification of the family Erythrobacteraceae.</title>
        <authorList>
            <person name="Xu L."/>
        </authorList>
    </citation>
    <scope>NUCLEOTIDE SEQUENCE [LARGE SCALE GENOMIC DNA]</scope>
    <source>
        <strain evidence="7 8">RC4-10-4</strain>
    </source>
</reference>
<dbReference type="InterPro" id="IPR016160">
    <property type="entry name" value="Ald_DH_CS_CYS"/>
</dbReference>
<dbReference type="PANTHER" id="PTHR11699">
    <property type="entry name" value="ALDEHYDE DEHYDROGENASE-RELATED"/>
    <property type="match status" value="1"/>
</dbReference>
<dbReference type="Gene3D" id="3.40.309.10">
    <property type="entry name" value="Aldehyde Dehydrogenase, Chain A, domain 2"/>
    <property type="match status" value="1"/>
</dbReference>
<dbReference type="EMBL" id="WTYH01000001">
    <property type="protein sequence ID" value="MXO92125.1"/>
    <property type="molecule type" value="Genomic_DNA"/>
</dbReference>
<evidence type="ECO:0000313" key="8">
    <source>
        <dbReference type="Proteomes" id="UP000460626"/>
    </source>
</evidence>
<evidence type="ECO:0000256" key="3">
    <source>
        <dbReference type="ARBA" id="ARBA00023097"/>
    </source>
</evidence>
<comment type="similarity">
    <text evidence="1 5">Belongs to the aldehyde dehydrogenase family.</text>
</comment>
<feature type="active site" evidence="4">
    <location>
        <position position="276"/>
    </location>
</feature>
<sequence length="505" mass="54178">MNEQTAIDRTQRDYSPAVKTALERSPQLYIDGAWVDSSGGETIEVEDPSSGKVISRFVEATDKDVDRAVAAARTAFDDGRWRNMPPVMREKIMHRLADLIEEHADELAELEAIDVGKPKGMAAAVDVPGAASHIRYCASWAGKVSGETIAPYTMPGGMLFAYTLKEPVGVCAQIVPWNFPLLMACLKIGPALGAGCTTILKPAEQTSLTAMRLADLVHEAGVPAGVFNLITGYGHTGGDRLVKHPDVDKVAFTGSTEIGKLINRNATDTLKHVTLELGGKSPVVVMPDVDVASTGLGVAGAIFFNSGQVCVAGSRLYAHKSVFDDVIEAMHGTKDFWAPRPSLDPEAHMGPLVSKEQHDRVMKYIEAGKRDGAAVLMGGDAPSSDGGYYVNPTILTDVNPQMSVVREEIFGPVVVAQRFEDLDEVVRDANDTQYGLAAGVWTKNLSAAHKIAARLQAGTVWVNTHAMIDTAIPFGGYKESGVGREQGREGIEAYLQTKSVVMKMD</sequence>
<dbReference type="AlphaFoldDB" id="A0A844ZW59"/>
<evidence type="ECO:0000259" key="6">
    <source>
        <dbReference type="Pfam" id="PF00171"/>
    </source>
</evidence>
<keyword evidence="8" id="KW-1185">Reference proteome</keyword>
<keyword evidence="3" id="KW-0558">Oxidation</keyword>
<dbReference type="InterPro" id="IPR029510">
    <property type="entry name" value="Ald_DH_CS_GLU"/>
</dbReference>
<dbReference type="OrthoDB" id="9761688at2"/>
<evidence type="ECO:0000256" key="4">
    <source>
        <dbReference type="PROSITE-ProRule" id="PRU10007"/>
    </source>
</evidence>
<accession>A0A844ZW59</accession>
<keyword evidence="2 5" id="KW-0560">Oxidoreductase</keyword>
<dbReference type="FunFam" id="3.40.605.10:FF:000007">
    <property type="entry name" value="NAD/NADP-dependent betaine aldehyde dehydrogenase"/>
    <property type="match status" value="1"/>
</dbReference>
<evidence type="ECO:0000313" key="7">
    <source>
        <dbReference type="EMBL" id="MXO92125.1"/>
    </source>
</evidence>
<comment type="caution">
    <text evidence="7">The sequence shown here is derived from an EMBL/GenBank/DDBJ whole genome shotgun (WGS) entry which is preliminary data.</text>
</comment>
<dbReference type="FunFam" id="3.40.605.10:FF:000026">
    <property type="entry name" value="Aldehyde dehydrogenase, putative"/>
    <property type="match status" value="1"/>
</dbReference>
<dbReference type="PROSITE" id="PS00070">
    <property type="entry name" value="ALDEHYDE_DEHYDR_CYS"/>
    <property type="match status" value="1"/>
</dbReference>
<evidence type="ECO:0000256" key="2">
    <source>
        <dbReference type="ARBA" id="ARBA00023002"/>
    </source>
</evidence>
<dbReference type="InterPro" id="IPR016163">
    <property type="entry name" value="Ald_DH_C"/>
</dbReference>
<dbReference type="GO" id="GO:0016620">
    <property type="term" value="F:oxidoreductase activity, acting on the aldehyde or oxo group of donors, NAD or NADP as acceptor"/>
    <property type="evidence" value="ECO:0007669"/>
    <property type="project" value="InterPro"/>
</dbReference>
<protein>
    <submittedName>
        <fullName evidence="7">Aldehyde dehydrogenase family protein</fullName>
    </submittedName>
</protein>
<dbReference type="Pfam" id="PF00171">
    <property type="entry name" value="Aldedh"/>
    <property type="match status" value="1"/>
</dbReference>
<dbReference type="InterPro" id="IPR015590">
    <property type="entry name" value="Aldehyde_DH_dom"/>
</dbReference>
<dbReference type="Gene3D" id="3.40.605.10">
    <property type="entry name" value="Aldehyde Dehydrogenase, Chain A, domain 1"/>
    <property type="match status" value="1"/>
</dbReference>
<evidence type="ECO:0000256" key="1">
    <source>
        <dbReference type="ARBA" id="ARBA00009986"/>
    </source>
</evidence>
<feature type="domain" description="Aldehyde dehydrogenase" evidence="6">
    <location>
        <begin position="34"/>
        <end position="500"/>
    </location>
</feature>
<dbReference type="RefSeq" id="WP_131451516.1">
    <property type="nucleotide sequence ID" value="NZ_BMJK01000001.1"/>
</dbReference>